<feature type="compositionally biased region" description="Basic and acidic residues" evidence="1">
    <location>
        <begin position="535"/>
        <end position="544"/>
    </location>
</feature>
<keyword evidence="3" id="KW-1185">Reference proteome</keyword>
<dbReference type="GeneID" id="37026782"/>
<dbReference type="RefSeq" id="XP_025364781.1">
    <property type="nucleotide sequence ID" value="XM_025504959.1"/>
</dbReference>
<feature type="compositionally biased region" description="Polar residues" evidence="1">
    <location>
        <begin position="226"/>
        <end position="236"/>
    </location>
</feature>
<feature type="compositionally biased region" description="Polar residues" evidence="1">
    <location>
        <begin position="717"/>
        <end position="732"/>
    </location>
</feature>
<gene>
    <name evidence="2" type="ORF">BDZ90DRAFT_229197</name>
</gene>
<feature type="compositionally biased region" description="Basic and acidic residues" evidence="1">
    <location>
        <begin position="769"/>
        <end position="786"/>
    </location>
</feature>
<reference evidence="2 3" key="1">
    <citation type="journal article" date="2018" name="Mol. Biol. Evol.">
        <title>Broad Genomic Sampling Reveals a Smut Pathogenic Ancestry of the Fungal Clade Ustilaginomycotina.</title>
        <authorList>
            <person name="Kijpornyongpan T."/>
            <person name="Mondo S.J."/>
            <person name="Barry K."/>
            <person name="Sandor L."/>
            <person name="Lee J."/>
            <person name="Lipzen A."/>
            <person name="Pangilinan J."/>
            <person name="LaButti K."/>
            <person name="Hainaut M."/>
            <person name="Henrissat B."/>
            <person name="Grigoriev I.V."/>
            <person name="Spatafora J.W."/>
            <person name="Aime M.C."/>
        </authorList>
    </citation>
    <scope>NUCLEOTIDE SEQUENCE [LARGE SCALE GENOMIC DNA]</scope>
    <source>
        <strain evidence="2 3">MCA 5214</strain>
    </source>
</reference>
<feature type="compositionally biased region" description="Low complexity" evidence="1">
    <location>
        <begin position="184"/>
        <end position="196"/>
    </location>
</feature>
<feature type="compositionally biased region" description="Acidic residues" evidence="1">
    <location>
        <begin position="798"/>
        <end position="817"/>
    </location>
</feature>
<name>A0A316UXY8_9BASI</name>
<proteinExistence type="predicted"/>
<evidence type="ECO:0000313" key="2">
    <source>
        <dbReference type="EMBL" id="PWN30169.1"/>
    </source>
</evidence>
<evidence type="ECO:0000256" key="1">
    <source>
        <dbReference type="SAM" id="MobiDB-lite"/>
    </source>
</evidence>
<feature type="compositionally biased region" description="Basic and acidic residues" evidence="1">
    <location>
        <begin position="682"/>
        <end position="692"/>
    </location>
</feature>
<feature type="compositionally biased region" description="Low complexity" evidence="1">
    <location>
        <begin position="158"/>
        <end position="176"/>
    </location>
</feature>
<feature type="compositionally biased region" description="Low complexity" evidence="1">
    <location>
        <begin position="466"/>
        <end position="476"/>
    </location>
</feature>
<feature type="compositionally biased region" description="Basic and acidic residues" evidence="1">
    <location>
        <begin position="943"/>
        <end position="952"/>
    </location>
</feature>
<evidence type="ECO:0000313" key="3">
    <source>
        <dbReference type="Proteomes" id="UP000245884"/>
    </source>
</evidence>
<dbReference type="EMBL" id="KZ819662">
    <property type="protein sequence ID" value="PWN30169.1"/>
    <property type="molecule type" value="Genomic_DNA"/>
</dbReference>
<feature type="compositionally biased region" description="Polar residues" evidence="1">
    <location>
        <begin position="902"/>
        <end position="916"/>
    </location>
</feature>
<dbReference type="AlphaFoldDB" id="A0A316UXY8"/>
<dbReference type="OrthoDB" id="2553626at2759"/>
<dbReference type="Proteomes" id="UP000245884">
    <property type="component" value="Unassembled WGS sequence"/>
</dbReference>
<organism evidence="2 3">
    <name type="scientific">Jaminaea rosea</name>
    <dbReference type="NCBI Taxonomy" id="1569628"/>
    <lineage>
        <taxon>Eukaryota</taxon>
        <taxon>Fungi</taxon>
        <taxon>Dikarya</taxon>
        <taxon>Basidiomycota</taxon>
        <taxon>Ustilaginomycotina</taxon>
        <taxon>Exobasidiomycetes</taxon>
        <taxon>Microstromatales</taxon>
        <taxon>Microstromatales incertae sedis</taxon>
        <taxon>Jaminaea</taxon>
    </lineage>
</organism>
<feature type="compositionally biased region" description="Low complexity" evidence="1">
    <location>
        <begin position="693"/>
        <end position="705"/>
    </location>
</feature>
<accession>A0A316UXY8</accession>
<feature type="region of interest" description="Disordered" evidence="1">
    <location>
        <begin position="352"/>
        <end position="989"/>
    </location>
</feature>
<sequence>MSIPSSSKDDPRLPHLHESALSPTEYSSYLKWRKAIAASPSGVEGLLDEQDALAWIRKECGVGRLDEAKILSLFDRYPLGLEAGHFFALLRLTSWAQQGSQPTKALVFTQTSPPVIGLKENTPFPLPTPTTVSVAAIRPTLPSPQHPATAGDAPLTRKPSLPSSKVPLPAAQAQTQPLPPPTLATPARPSAASVLAPPVPPESSKPARSPGPSNPFRDSVAATGGHSRSASLNVGESLQGFDPAPNPFKQTKPKLVKPTPIVATPGLPNPVSSAAEPSRAATAGLPGTSGFSTRSMKSIDDVLSPPLPPRPTMGGIDKPPPPLPPRAHISPLIQAGLDASLQVRKQKDALPPKTFTVLHSSNARAKASEPRLLTGESAPLSLLEETAPSPHHLAKRRVSGQESRKSISETVVGGGMPTLARQNSDESAEPQRAATSRATVIAAPKPSRPGASRRHHHHHQEDRRASGSASAQSSQQPGRVAAPKAQYANGSESIRTKPTLPSWLREQEELQRSALIEGRPLSPPPADSIPDDSEERARELERSRRAPTVLDDEYDVYPTELSEQASRAASIDRPHNPFIHRSSQAEAEKLKVQPLLKHHRSLAKAPHSPELHKPLARSKTLHAKGAPPPPPPLASQAAQRKRLESLPATLDSGTYAGFRHPASGGLRLVPPSAKADVGINALKRDAAERRGDSSALSVSSSSGAPPMSPRGDEESGETSVNSTNPTSVQGLASSLERKLSGRSDGASTSLKSRVSDFLKLQDGPPKGQRPIDDLKRDAIRLAERRGWINRSADGGEGLLEDVDEVPAQGEDGEEGEEGPERWDDAPTPDDDYAYGAGESNTTTRGIIRDATPTAGDARSILGKGTPPPPPRRSATMSAAPIARRPSGFVARRASKLEEHSQPLYQTTSLGRASSFSGKHAGRPHAAGEGSGTNKRSSWIEAFEADRRRRAEGGGDEVEEEEEEEEEERKDGETGREVRGQELEGWRRLD</sequence>
<dbReference type="STRING" id="1569628.A0A316UXY8"/>
<feature type="compositionally biased region" description="Acidic residues" evidence="1">
    <location>
        <begin position="953"/>
        <end position="967"/>
    </location>
</feature>
<protein>
    <submittedName>
        <fullName evidence="2">Uncharacterized protein</fullName>
    </submittedName>
</protein>
<feature type="region of interest" description="Disordered" evidence="1">
    <location>
        <begin position="140"/>
        <end position="329"/>
    </location>
</feature>
<feature type="compositionally biased region" description="Basic and acidic residues" evidence="1">
    <location>
        <begin position="968"/>
        <end position="989"/>
    </location>
</feature>